<feature type="domain" description="Poly A polymerase head" evidence="10">
    <location>
        <begin position="21"/>
        <end position="139"/>
    </location>
</feature>
<dbReference type="Gene3D" id="1.10.110.30">
    <property type="match status" value="1"/>
</dbReference>
<dbReference type="Gene3D" id="3.30.460.10">
    <property type="entry name" value="Beta Polymerase, domain 2"/>
    <property type="match status" value="1"/>
</dbReference>
<feature type="domain" description="CCA-adding enzyme C-terminal" evidence="12">
    <location>
        <begin position="259"/>
        <end position="377"/>
    </location>
</feature>
<dbReference type="HOGENOM" id="CLU_015961_3_0_14"/>
<keyword evidence="3" id="KW-0819">tRNA processing</keyword>
<evidence type="ECO:0000256" key="3">
    <source>
        <dbReference type="ARBA" id="ARBA00022694"/>
    </source>
</evidence>
<dbReference type="Pfam" id="PF13735">
    <property type="entry name" value="tRNA_NucTran2_2"/>
    <property type="match status" value="1"/>
</dbReference>
<dbReference type="STRING" id="1318466.BN85412270"/>
<dbReference type="PANTHER" id="PTHR46173:SF1">
    <property type="entry name" value="CCA TRNA NUCLEOTIDYLTRANSFERASE 1, MITOCHONDRIAL"/>
    <property type="match status" value="1"/>
</dbReference>
<dbReference type="GO" id="GO:0016779">
    <property type="term" value="F:nucleotidyltransferase activity"/>
    <property type="evidence" value="ECO:0007669"/>
    <property type="project" value="UniProtKB-KW"/>
</dbReference>
<feature type="domain" description="tRNA nucleotidyltransferase/poly(A) polymerase RNA and SrmB- binding" evidence="11">
    <location>
        <begin position="167"/>
        <end position="226"/>
    </location>
</feature>
<dbReference type="SUPFAM" id="SSF81891">
    <property type="entry name" value="Poly A polymerase C-terminal region-like"/>
    <property type="match status" value="1"/>
</dbReference>
<protein>
    <submittedName>
        <fullName evidence="13">Poly(A) polymerase family protein</fullName>
    </submittedName>
</protein>
<dbReference type="GO" id="GO:0008033">
    <property type="term" value="P:tRNA processing"/>
    <property type="evidence" value="ECO:0007669"/>
    <property type="project" value="UniProtKB-KW"/>
</dbReference>
<organism evidence="13 14">
    <name type="scientific">Alteracholeplasma palmae (strain ATCC 49389 / J233)</name>
    <name type="common">Acholeplasma palmae</name>
    <dbReference type="NCBI Taxonomy" id="1318466"/>
    <lineage>
        <taxon>Bacteria</taxon>
        <taxon>Bacillati</taxon>
        <taxon>Mycoplasmatota</taxon>
        <taxon>Mollicutes</taxon>
        <taxon>Acholeplasmatales</taxon>
        <taxon>Acholeplasmataceae</taxon>
        <taxon>Acholeplasma</taxon>
    </lineage>
</organism>
<dbReference type="GO" id="GO:0046872">
    <property type="term" value="F:metal ion binding"/>
    <property type="evidence" value="ECO:0007669"/>
    <property type="project" value="UniProtKB-KW"/>
</dbReference>
<dbReference type="Pfam" id="PF01743">
    <property type="entry name" value="PolyA_pol"/>
    <property type="match status" value="1"/>
</dbReference>
<dbReference type="SUPFAM" id="SSF81301">
    <property type="entry name" value="Nucleotidyltransferase"/>
    <property type="match status" value="1"/>
</dbReference>
<dbReference type="Gene3D" id="1.20.58.560">
    <property type="match status" value="1"/>
</dbReference>
<evidence type="ECO:0000256" key="7">
    <source>
        <dbReference type="ARBA" id="ARBA00022842"/>
    </source>
</evidence>
<evidence type="ECO:0000313" key="13">
    <source>
        <dbReference type="EMBL" id="CCV64804.1"/>
    </source>
</evidence>
<keyword evidence="14" id="KW-1185">Reference proteome</keyword>
<keyword evidence="2 9" id="KW-0808">Transferase</keyword>
<dbReference type="RefSeq" id="WP_030003687.1">
    <property type="nucleotide sequence ID" value="NC_022538.1"/>
</dbReference>
<evidence type="ECO:0000256" key="1">
    <source>
        <dbReference type="ARBA" id="ARBA00001946"/>
    </source>
</evidence>
<keyword evidence="8 9" id="KW-0694">RNA-binding</keyword>
<evidence type="ECO:0000256" key="8">
    <source>
        <dbReference type="ARBA" id="ARBA00022884"/>
    </source>
</evidence>
<dbReference type="Gene3D" id="1.10.246.80">
    <property type="match status" value="1"/>
</dbReference>
<proteinExistence type="inferred from homology"/>
<keyword evidence="4" id="KW-0548">Nucleotidyltransferase</keyword>
<dbReference type="KEGG" id="apal:BN85412270"/>
<dbReference type="InterPro" id="IPR032828">
    <property type="entry name" value="PolyA_RNA-bd"/>
</dbReference>
<evidence type="ECO:0000313" key="14">
    <source>
        <dbReference type="Proteomes" id="UP000032740"/>
    </source>
</evidence>
<evidence type="ECO:0000259" key="12">
    <source>
        <dbReference type="Pfam" id="PF13735"/>
    </source>
</evidence>
<dbReference type="OrthoDB" id="9805698at2"/>
<dbReference type="Pfam" id="PF12627">
    <property type="entry name" value="PolyA_pol_RNAbd"/>
    <property type="match status" value="1"/>
</dbReference>
<accession>U4KLH9</accession>
<gene>
    <name evidence="13" type="primary">papS</name>
    <name evidence="13" type="ORF">BN85412270</name>
</gene>
<reference evidence="13 14" key="1">
    <citation type="journal article" date="2013" name="J. Mol. Microbiol. Biotechnol.">
        <title>Analysis of the Complete Genomes of Acholeplasma brassicae , A. palmae and A. laidlawii and Their Comparison to the Obligate Parasites from ' Candidatus Phytoplasma'.</title>
        <authorList>
            <person name="Kube M."/>
            <person name="Siewert C."/>
            <person name="Migdoll A.M."/>
            <person name="Duduk B."/>
            <person name="Holz S."/>
            <person name="Rabus R."/>
            <person name="Seemuller E."/>
            <person name="Mitrovic J."/>
            <person name="Muller I."/>
            <person name="Buttner C."/>
            <person name="Reinhardt R."/>
        </authorList>
    </citation>
    <scope>NUCLEOTIDE SEQUENCE [LARGE SCALE GENOMIC DNA]</scope>
    <source>
        <strain evidence="13 14">J233</strain>
    </source>
</reference>
<dbReference type="GO" id="GO:0000166">
    <property type="term" value="F:nucleotide binding"/>
    <property type="evidence" value="ECO:0007669"/>
    <property type="project" value="UniProtKB-KW"/>
</dbReference>
<comment type="similarity">
    <text evidence="9">Belongs to the tRNA nucleotidyltransferase/poly(A) polymerase family.</text>
</comment>
<keyword evidence="7" id="KW-0460">Magnesium</keyword>
<dbReference type="InterPro" id="IPR032810">
    <property type="entry name" value="CCA-adding_enz_C"/>
</dbReference>
<dbReference type="NCBIfam" id="NF009814">
    <property type="entry name" value="PRK13299.1"/>
    <property type="match status" value="1"/>
</dbReference>
<evidence type="ECO:0000256" key="4">
    <source>
        <dbReference type="ARBA" id="ARBA00022695"/>
    </source>
</evidence>
<comment type="cofactor">
    <cofactor evidence="1">
        <name>Mg(2+)</name>
        <dbReference type="ChEBI" id="CHEBI:18420"/>
    </cofactor>
</comment>
<dbReference type="CDD" id="cd05398">
    <property type="entry name" value="NT_ClassII-CCAase"/>
    <property type="match status" value="1"/>
</dbReference>
<evidence type="ECO:0000256" key="6">
    <source>
        <dbReference type="ARBA" id="ARBA00022741"/>
    </source>
</evidence>
<dbReference type="Proteomes" id="UP000032740">
    <property type="component" value="Chromosome"/>
</dbReference>
<dbReference type="EMBL" id="FO681347">
    <property type="protein sequence ID" value="CCV64804.1"/>
    <property type="molecule type" value="Genomic_DNA"/>
</dbReference>
<sequence length="383" mass="44713">MEKLKKAQKIIRIFKQKGFEAFIVGGAVRDYVLRQPFTDVDITTNAKPFEINKMFKAKPTGIKYGTVTVFFEDEEFEVTTYRIEEDYLDNRHPSGVTFSDTVLEDVKRRDFRMNGLLMDEKGNIKDYVFGIKDINDKIIQTIGDPKIRFEEDSLRIIRAIYFQSKLGFQIHKETREAMFENRFLINNLANERILMEFIKVLKGKYSKYAVKTLLTTEIADLLPGIKKGLEYINEQNLSLSVDLFFILAFTLNDSQVPLEWKFSNKHRHKYQTVSMLAKTHQSFDAYDIYTYGLEYCILANKVNFILKKGTNDENKINKIYEKMPINSELDLKLSSFEMLARLDKKAGAWVGNIRKELVEKVLRGELKNDKDILLEYVIDKVGE</sequence>
<dbReference type="GO" id="GO:0000049">
    <property type="term" value="F:tRNA binding"/>
    <property type="evidence" value="ECO:0007669"/>
    <property type="project" value="TreeGrafter"/>
</dbReference>
<evidence type="ECO:0000259" key="10">
    <source>
        <dbReference type="Pfam" id="PF01743"/>
    </source>
</evidence>
<dbReference type="AlphaFoldDB" id="U4KLH9"/>
<keyword evidence="6" id="KW-0547">Nucleotide-binding</keyword>
<evidence type="ECO:0000256" key="9">
    <source>
        <dbReference type="RuleBase" id="RU003953"/>
    </source>
</evidence>
<dbReference type="InterPro" id="IPR002646">
    <property type="entry name" value="PolA_pol_head_dom"/>
</dbReference>
<dbReference type="PANTHER" id="PTHR46173">
    <property type="entry name" value="CCA TRNA NUCLEOTIDYLTRANSFERASE 1, MITOCHONDRIAL"/>
    <property type="match status" value="1"/>
</dbReference>
<evidence type="ECO:0000259" key="11">
    <source>
        <dbReference type="Pfam" id="PF12627"/>
    </source>
</evidence>
<keyword evidence="5" id="KW-0479">Metal-binding</keyword>
<evidence type="ECO:0000256" key="2">
    <source>
        <dbReference type="ARBA" id="ARBA00022679"/>
    </source>
</evidence>
<name>U4KLH9_ALTPJ</name>
<evidence type="ECO:0000256" key="5">
    <source>
        <dbReference type="ARBA" id="ARBA00022723"/>
    </source>
</evidence>
<dbReference type="InterPro" id="IPR043519">
    <property type="entry name" value="NT_sf"/>
</dbReference>
<dbReference type="InterPro" id="IPR050264">
    <property type="entry name" value="Bact_CCA-adding_enz_type3_sf"/>
</dbReference>